<dbReference type="EMBL" id="JABBGJ010000031">
    <property type="protein sequence ID" value="NMM01510.1"/>
    <property type="molecule type" value="Genomic_DNA"/>
</dbReference>
<dbReference type="AlphaFoldDB" id="A0A848IJP6"/>
<gene>
    <name evidence="2" type="ORF">HHL24_26675</name>
</gene>
<protein>
    <submittedName>
        <fullName evidence="2">Phosphoadenosine phosphosulfate reductase family protein</fullName>
    </submittedName>
</protein>
<keyword evidence="3" id="KW-1185">Reference proteome</keyword>
<comment type="caution">
    <text evidence="2">The sequence shown here is derived from an EMBL/GenBank/DDBJ whole genome shotgun (WGS) entry which is preliminary data.</text>
</comment>
<evidence type="ECO:0000313" key="3">
    <source>
        <dbReference type="Proteomes" id="UP000544134"/>
    </source>
</evidence>
<dbReference type="GO" id="GO:0003824">
    <property type="term" value="F:catalytic activity"/>
    <property type="evidence" value="ECO:0007669"/>
    <property type="project" value="InterPro"/>
</dbReference>
<dbReference type="InterPro" id="IPR014729">
    <property type="entry name" value="Rossmann-like_a/b/a_fold"/>
</dbReference>
<dbReference type="PANTHER" id="PTHR43196">
    <property type="entry name" value="SULFATE ADENYLYLTRANSFERASE SUBUNIT 2"/>
    <property type="match status" value="1"/>
</dbReference>
<sequence length="597" mass="66986">MMDERTIQLFSIDELVFSIEERIERALAAIVAIFMQQIPTVIAFSGGKDSSVVAALTLHAAVQAKERGASPFIVVTTSDTEVENPEISVHYRTELAKMRAFGRRHGLNIQTEIAKPNLLSTFQMKILTGRGLPSFPNVSSDCSVDLKVTPQARLRKQLFKAFIAGGMQEPVTLLGTRLDESLRRALHMKARQDRPDVPVRNKDGEFVITPLRDWSSDDVWEAIALYGANLYPTFSDFEETKRIYAHAAGTSCAVVADAIYEGGGKQRQGKCGARTGCWSCVAAEDKSLANMIEFDERYEYARGLNRFNRFLRNTQYDWTLRNWIGRTIRGGYIAIEADTYSPAMIRLLTRLMLQLDYDEEQRAGRAGEKPKFQILPLDMMVGVDAYQSLQGLARPFSCWADYHAIRSGSVRYGIPEIEPGLPSQAPDARFLYVGDEWEETSGGSAWTGLRDPLIESLTNDSGCEQELVTLKSGRIVWNAEKHPEFSVDMESVCMIEDFELDRLLAKHESRFEPGGITAAYKWYRGFGSLNLSGSMLSKHDEICRRTSFKDRLGLTLEYDLDTLLSKTVAFSELPDEARTAWGNKATMASAQTEFDLV</sequence>
<dbReference type="Proteomes" id="UP000544134">
    <property type="component" value="Unassembled WGS sequence"/>
</dbReference>
<proteinExistence type="predicted"/>
<organism evidence="2 3">
    <name type="scientific">Paraburkholderia polaris</name>
    <dbReference type="NCBI Taxonomy" id="2728848"/>
    <lineage>
        <taxon>Bacteria</taxon>
        <taxon>Pseudomonadati</taxon>
        <taxon>Pseudomonadota</taxon>
        <taxon>Betaproteobacteria</taxon>
        <taxon>Burkholderiales</taxon>
        <taxon>Burkholderiaceae</taxon>
        <taxon>Paraburkholderia</taxon>
    </lineage>
</organism>
<name>A0A848IJP6_9BURK</name>
<evidence type="ECO:0000313" key="2">
    <source>
        <dbReference type="EMBL" id="NMM01510.1"/>
    </source>
</evidence>
<reference evidence="2 3" key="1">
    <citation type="submission" date="2020-04" db="EMBL/GenBank/DDBJ databases">
        <title>Paraburkholderia sp. RP-4-7 isolated from soil.</title>
        <authorList>
            <person name="Dahal R.H."/>
        </authorList>
    </citation>
    <scope>NUCLEOTIDE SEQUENCE [LARGE SCALE GENOMIC DNA]</scope>
    <source>
        <strain evidence="2 3">RP-4-7</strain>
    </source>
</reference>
<accession>A0A848IJP6</accession>
<feature type="domain" description="Phosphoadenosine phosphosulphate reductase" evidence="1">
    <location>
        <begin position="40"/>
        <end position="226"/>
    </location>
</feature>
<dbReference type="PANTHER" id="PTHR43196:SF2">
    <property type="entry name" value="PHOSPHOADENOSINE PHOSPHOSULFATE REDUCTASE"/>
    <property type="match status" value="1"/>
</dbReference>
<dbReference type="Gene3D" id="3.40.50.620">
    <property type="entry name" value="HUPs"/>
    <property type="match status" value="1"/>
</dbReference>
<dbReference type="RefSeq" id="WP_169488345.1">
    <property type="nucleotide sequence ID" value="NZ_JABBGJ010000031.1"/>
</dbReference>
<dbReference type="InterPro" id="IPR002500">
    <property type="entry name" value="PAPS_reduct_dom"/>
</dbReference>
<dbReference type="Pfam" id="PF01507">
    <property type="entry name" value="PAPS_reduct"/>
    <property type="match status" value="1"/>
</dbReference>
<dbReference type="SUPFAM" id="SSF52402">
    <property type="entry name" value="Adenine nucleotide alpha hydrolases-like"/>
    <property type="match status" value="1"/>
</dbReference>
<evidence type="ECO:0000259" key="1">
    <source>
        <dbReference type="Pfam" id="PF01507"/>
    </source>
</evidence>
<dbReference type="InterPro" id="IPR050128">
    <property type="entry name" value="Sulfate_adenylyltrnsfr_sub2"/>
</dbReference>